<sequence>MAIQFLTGFINSFWSSSSSLGQSQKLAQDLQKMQDFLPAHEIKNFNPNKLTVSFDISRYDAINLSSLYDTMASSFWFSHEVQELYTKAKGPFSLAPPDFDCTEEEAIGHCLKMAQLINKIAPEIMDRNLIRVWERLETQYKFPHFATASEMRDDLKTGDKHTEVTLLDLSRSEIEIVPPEVLQFPNLSQVILTDTKLGGFPLVLNAHQSLDPQKILCEDLTFNKGTTSR</sequence>
<dbReference type="OrthoDB" id="9799937at2"/>
<proteinExistence type="predicted"/>
<dbReference type="RefSeq" id="WP_013944577.1">
    <property type="nucleotide sequence ID" value="NC_015713.1"/>
</dbReference>
<dbReference type="STRING" id="331113.SNE_A22340"/>
<dbReference type="eggNOG" id="COG4886">
    <property type="taxonomic scope" value="Bacteria"/>
</dbReference>
<gene>
    <name evidence="1" type="ordered locus">SNE_A22340</name>
</gene>
<name>F8L470_SIMNZ</name>
<organism evidence="1 2">
    <name type="scientific">Simkania negevensis (strain ATCC VR-1471 / DSM 27360 / Z)</name>
    <dbReference type="NCBI Taxonomy" id="331113"/>
    <lineage>
        <taxon>Bacteria</taxon>
        <taxon>Pseudomonadati</taxon>
        <taxon>Chlamydiota</taxon>
        <taxon>Chlamydiia</taxon>
        <taxon>Parachlamydiales</taxon>
        <taxon>Simkaniaceae</taxon>
        <taxon>Simkania</taxon>
    </lineage>
</organism>
<accession>F8L470</accession>
<dbReference type="AlphaFoldDB" id="F8L470"/>
<keyword evidence="2" id="KW-1185">Reference proteome</keyword>
<dbReference type="KEGG" id="sng:SNE_A22340"/>
<reference evidence="1 2" key="2">
    <citation type="journal article" date="2011" name="Mol. Biol. Evol.">
        <title>Unity in variety--the pan-genome of the Chlamydiae.</title>
        <authorList>
            <person name="Collingro A."/>
            <person name="Tischler P."/>
            <person name="Weinmaier T."/>
            <person name="Penz T."/>
            <person name="Heinz E."/>
            <person name="Brunham R.C."/>
            <person name="Read T.D."/>
            <person name="Bavoil P.M."/>
            <person name="Sachse K."/>
            <person name="Kahane S."/>
            <person name="Friedman M.G."/>
            <person name="Rattei T."/>
            <person name="Myers G.S."/>
            <person name="Horn M."/>
        </authorList>
    </citation>
    <scope>NUCLEOTIDE SEQUENCE [LARGE SCALE GENOMIC DNA]</scope>
    <source>
        <strain evidence="2">ATCC VR-1471 / Z</strain>
    </source>
</reference>
<protein>
    <submittedName>
        <fullName evidence="1">Uncharacterized protein</fullName>
    </submittedName>
</protein>
<evidence type="ECO:0000313" key="1">
    <source>
        <dbReference type="EMBL" id="CCB90111.1"/>
    </source>
</evidence>
<reference key="1">
    <citation type="journal article" date="2011" name="Mol. Biol. Evol.">
        <title>Unity in variety -- the pan-genome of the Chlamydiae.</title>
        <authorList>
            <person name="Collingro A."/>
            <person name="Tischler P."/>
            <person name="Weinmaier T."/>
            <person name="Penz T."/>
            <person name="Heinz E."/>
            <person name="Brunham R.C."/>
            <person name="Read T.D."/>
            <person name="Bavoil P.M."/>
            <person name="Sachse K."/>
            <person name="Kahane S."/>
            <person name="Friedman M.G."/>
            <person name="Rattei T."/>
            <person name="Myers G.S.A."/>
            <person name="Horn M."/>
        </authorList>
    </citation>
    <scope>NUCLEOTIDE SEQUENCE</scope>
    <source>
        <strain>Z</strain>
    </source>
</reference>
<dbReference type="HOGENOM" id="CLU_1115181_0_0_0"/>
<dbReference type="EMBL" id="FR872582">
    <property type="protein sequence ID" value="CCB90111.1"/>
    <property type="molecule type" value="Genomic_DNA"/>
</dbReference>
<dbReference type="Proteomes" id="UP000000496">
    <property type="component" value="Chromosome gsn.131"/>
</dbReference>
<evidence type="ECO:0000313" key="2">
    <source>
        <dbReference type="Proteomes" id="UP000000496"/>
    </source>
</evidence>